<proteinExistence type="predicted"/>
<dbReference type="OrthoDB" id="978436at2"/>
<gene>
    <name evidence="1" type="ORF">SAMN05660226_02395</name>
</gene>
<dbReference type="InterPro" id="IPR013783">
    <property type="entry name" value="Ig-like_fold"/>
</dbReference>
<dbReference type="Proteomes" id="UP000190541">
    <property type="component" value="Unassembled WGS sequence"/>
</dbReference>
<protein>
    <recommendedName>
        <fullName evidence="3">DUF4625 domain-containing protein</fullName>
    </recommendedName>
</protein>
<keyword evidence="2" id="KW-1185">Reference proteome</keyword>
<evidence type="ECO:0000313" key="2">
    <source>
        <dbReference type="Proteomes" id="UP000190541"/>
    </source>
</evidence>
<dbReference type="PROSITE" id="PS51257">
    <property type="entry name" value="PROKAR_LIPOPROTEIN"/>
    <property type="match status" value="1"/>
</dbReference>
<dbReference type="EMBL" id="FUYS01000005">
    <property type="protein sequence ID" value="SKB63501.1"/>
    <property type="molecule type" value="Genomic_DNA"/>
</dbReference>
<accession>A0A1T5CVY2</accession>
<dbReference type="Gene3D" id="2.60.40.10">
    <property type="entry name" value="Immunoglobulins"/>
    <property type="match status" value="1"/>
</dbReference>
<evidence type="ECO:0000313" key="1">
    <source>
        <dbReference type="EMBL" id="SKB63501.1"/>
    </source>
</evidence>
<dbReference type="InterPro" id="IPR027829">
    <property type="entry name" value="DUF4625"/>
</dbReference>
<dbReference type="Pfam" id="PF15418">
    <property type="entry name" value="DUF4625"/>
    <property type="match status" value="1"/>
</dbReference>
<dbReference type="STRING" id="623280.SAMN05660226_02395"/>
<organism evidence="1 2">
    <name type="scientific">Parapedobacter luteus</name>
    <dbReference type="NCBI Taxonomy" id="623280"/>
    <lineage>
        <taxon>Bacteria</taxon>
        <taxon>Pseudomonadati</taxon>
        <taxon>Bacteroidota</taxon>
        <taxon>Sphingobacteriia</taxon>
        <taxon>Sphingobacteriales</taxon>
        <taxon>Sphingobacteriaceae</taxon>
        <taxon>Parapedobacter</taxon>
    </lineage>
</organism>
<name>A0A1T5CVY2_9SPHI</name>
<evidence type="ECO:0008006" key="3">
    <source>
        <dbReference type="Google" id="ProtNLM"/>
    </source>
</evidence>
<dbReference type="AlphaFoldDB" id="A0A1T5CVY2"/>
<sequence length="244" mass="25865">MKSITTKRIGDSVHGFLNRPTFVLLLLVVMAGCGRQEAGVSKLRIGADGNAEAFVGQSFPVEAHVAATTTISEAEINIRPVSGDGWVFNGPFSEGIAGKKDATFAARIDVPADTEPGNYTLTLRVIDADGSVSESTGDFRIGIDSTVPIAGDLDVGINAAGNDLHLETELTVPGKIDQVTVEIKGDAWSDEVTFAGDRLVGQLAHHFHEHIAVAEAPKGDYRVILTVADQRGRRAQAEGTFTKK</sequence>
<reference evidence="1 2" key="1">
    <citation type="submission" date="2017-02" db="EMBL/GenBank/DDBJ databases">
        <authorList>
            <person name="Peterson S.W."/>
        </authorList>
    </citation>
    <scope>NUCLEOTIDE SEQUENCE [LARGE SCALE GENOMIC DNA]</scope>
    <source>
        <strain evidence="1 2">DSM 22899</strain>
    </source>
</reference>
<dbReference type="RefSeq" id="WP_079717081.1">
    <property type="nucleotide sequence ID" value="NZ_FUYS01000005.1"/>
</dbReference>